<dbReference type="InterPro" id="IPR011006">
    <property type="entry name" value="CheY-like_superfamily"/>
</dbReference>
<evidence type="ECO:0000256" key="8">
    <source>
        <dbReference type="PROSITE-ProRule" id="PRU00169"/>
    </source>
</evidence>
<dbReference type="Gene3D" id="3.40.50.2300">
    <property type="match status" value="2"/>
</dbReference>
<dbReference type="Pfam" id="PF00512">
    <property type="entry name" value="HisKA"/>
    <property type="match status" value="1"/>
</dbReference>
<dbReference type="CDD" id="cd00082">
    <property type="entry name" value="HisKA"/>
    <property type="match status" value="1"/>
</dbReference>
<dbReference type="SMART" id="SM00388">
    <property type="entry name" value="HisKA"/>
    <property type="match status" value="1"/>
</dbReference>
<dbReference type="PROSITE" id="PS50109">
    <property type="entry name" value="HIS_KIN"/>
    <property type="match status" value="1"/>
</dbReference>
<dbReference type="Gene3D" id="3.30.565.10">
    <property type="entry name" value="Histidine kinase-like ATPase, C-terminal domain"/>
    <property type="match status" value="1"/>
</dbReference>
<gene>
    <name evidence="14" type="ORF">DGG96_14130</name>
    <name evidence="15" type="ORF">ELY20_00030</name>
</gene>
<proteinExistence type="predicted"/>
<feature type="domain" description="HAMP" evidence="13">
    <location>
        <begin position="385"/>
        <end position="439"/>
    </location>
</feature>
<dbReference type="Pfam" id="PF02518">
    <property type="entry name" value="HATPase_c"/>
    <property type="match status" value="1"/>
</dbReference>
<dbReference type="PROSITE" id="PS50885">
    <property type="entry name" value="HAMP"/>
    <property type="match status" value="1"/>
</dbReference>
<dbReference type="Gene3D" id="6.10.340.10">
    <property type="match status" value="1"/>
</dbReference>
<evidence type="ECO:0000313" key="16">
    <source>
        <dbReference type="Proteomes" id="UP000247152"/>
    </source>
</evidence>
<keyword evidence="10" id="KW-0472">Membrane</keyword>
<dbReference type="AlphaFoldDB" id="A0A317TZ96"/>
<dbReference type="InterPro" id="IPR005467">
    <property type="entry name" value="His_kinase_dom"/>
</dbReference>
<evidence type="ECO:0000256" key="4">
    <source>
        <dbReference type="ARBA" id="ARBA00022553"/>
    </source>
</evidence>
<organism evidence="14 16">
    <name type="scientific">Legionella qingyii</name>
    <dbReference type="NCBI Taxonomy" id="2184757"/>
    <lineage>
        <taxon>Bacteria</taxon>
        <taxon>Pseudomonadati</taxon>
        <taxon>Pseudomonadota</taxon>
        <taxon>Gammaproteobacteria</taxon>
        <taxon>Legionellales</taxon>
        <taxon>Legionellaceae</taxon>
        <taxon>Legionella</taxon>
    </lineage>
</organism>
<name>A0A317TZ96_9GAMM</name>
<dbReference type="EC" id="2.7.13.3" evidence="3"/>
<dbReference type="OrthoDB" id="5563233at2"/>
<dbReference type="InterPro" id="IPR036097">
    <property type="entry name" value="HisK_dim/P_sf"/>
</dbReference>
<evidence type="ECO:0000313" key="14">
    <source>
        <dbReference type="EMBL" id="PWY55043.1"/>
    </source>
</evidence>
<dbReference type="Gene3D" id="1.10.287.130">
    <property type="match status" value="1"/>
</dbReference>
<feature type="domain" description="Response regulatory" evidence="12">
    <location>
        <begin position="853"/>
        <end position="969"/>
    </location>
</feature>
<feature type="modified residue" description="4-aspartylphosphate" evidence="8">
    <location>
        <position position="902"/>
    </location>
</feature>
<dbReference type="Proteomes" id="UP000247152">
    <property type="component" value="Unassembled WGS sequence"/>
</dbReference>
<dbReference type="EMBL" id="RZGX01000001">
    <property type="protein sequence ID" value="RUR26353.1"/>
    <property type="molecule type" value="Genomic_DNA"/>
</dbReference>
<dbReference type="SMART" id="SM00387">
    <property type="entry name" value="HATPase_c"/>
    <property type="match status" value="1"/>
</dbReference>
<keyword evidence="10" id="KW-1133">Transmembrane helix</keyword>
<dbReference type="PANTHER" id="PTHR43047">
    <property type="entry name" value="TWO-COMPONENT HISTIDINE PROTEIN KINASE"/>
    <property type="match status" value="1"/>
</dbReference>
<accession>A0A317TZ96</accession>
<dbReference type="FunFam" id="1.10.287.130:FF:000001">
    <property type="entry name" value="Two-component sensor histidine kinase"/>
    <property type="match status" value="1"/>
</dbReference>
<dbReference type="InterPro" id="IPR003660">
    <property type="entry name" value="HAMP_dom"/>
</dbReference>
<keyword evidence="7" id="KW-0902">Two-component regulatory system</keyword>
<feature type="domain" description="Response regulatory" evidence="12">
    <location>
        <begin position="733"/>
        <end position="846"/>
    </location>
</feature>
<evidence type="ECO:0000256" key="2">
    <source>
        <dbReference type="ARBA" id="ARBA00004370"/>
    </source>
</evidence>
<keyword evidence="4 8" id="KW-0597">Phosphoprotein</keyword>
<evidence type="ECO:0000259" key="11">
    <source>
        <dbReference type="PROSITE" id="PS50109"/>
    </source>
</evidence>
<keyword evidence="9" id="KW-0175">Coiled coil</keyword>
<evidence type="ECO:0000313" key="17">
    <source>
        <dbReference type="Proteomes" id="UP000287374"/>
    </source>
</evidence>
<dbReference type="PANTHER" id="PTHR43047:SF72">
    <property type="entry name" value="OSMOSENSING HISTIDINE PROTEIN KINASE SLN1"/>
    <property type="match status" value="1"/>
</dbReference>
<dbReference type="InterPro" id="IPR003661">
    <property type="entry name" value="HisK_dim/P_dom"/>
</dbReference>
<dbReference type="InterPro" id="IPR036890">
    <property type="entry name" value="HATPase_C_sf"/>
</dbReference>
<dbReference type="Pfam" id="PF00072">
    <property type="entry name" value="Response_reg"/>
    <property type="match status" value="2"/>
</dbReference>
<keyword evidence="5" id="KW-0808">Transferase</keyword>
<comment type="caution">
    <text evidence="14">The sequence shown here is derived from an EMBL/GenBank/DDBJ whole genome shotgun (WGS) entry which is preliminary data.</text>
</comment>
<reference evidence="15 17" key="2">
    <citation type="submission" date="2018-12" db="EMBL/GenBank/DDBJ databases">
        <title>Legionella sp,whole genome shotgun sequence.</title>
        <authorList>
            <person name="Wu H."/>
        </authorList>
    </citation>
    <scope>NUCLEOTIDE SEQUENCE [LARGE SCALE GENOMIC DNA]</scope>
    <source>
        <strain evidence="15">Km489</strain>
        <strain evidence="17">km489</strain>
    </source>
</reference>
<dbReference type="SUPFAM" id="SSF52172">
    <property type="entry name" value="CheY-like"/>
    <property type="match status" value="2"/>
</dbReference>
<feature type="transmembrane region" description="Helical" evidence="10">
    <location>
        <begin position="12"/>
        <end position="39"/>
    </location>
</feature>
<dbReference type="CDD" id="cd16922">
    <property type="entry name" value="HATPase_EvgS-ArcB-TorS-like"/>
    <property type="match status" value="1"/>
</dbReference>
<comment type="subcellular location">
    <subcellularLocation>
        <location evidence="2">Membrane</location>
    </subcellularLocation>
</comment>
<evidence type="ECO:0000259" key="12">
    <source>
        <dbReference type="PROSITE" id="PS50110"/>
    </source>
</evidence>
<protein>
    <recommendedName>
        <fullName evidence="3">histidine kinase</fullName>
        <ecNumber evidence="3">2.7.13.3</ecNumber>
    </recommendedName>
</protein>
<dbReference type="EMBL" id="QHJG01000022">
    <property type="protein sequence ID" value="PWY55043.1"/>
    <property type="molecule type" value="Genomic_DNA"/>
</dbReference>
<dbReference type="GO" id="GO:0009927">
    <property type="term" value="F:histidine phosphotransfer kinase activity"/>
    <property type="evidence" value="ECO:0007669"/>
    <property type="project" value="TreeGrafter"/>
</dbReference>
<dbReference type="SUPFAM" id="SSF55874">
    <property type="entry name" value="ATPase domain of HSP90 chaperone/DNA topoisomerase II/histidine kinase"/>
    <property type="match status" value="1"/>
</dbReference>
<evidence type="ECO:0000256" key="6">
    <source>
        <dbReference type="ARBA" id="ARBA00022777"/>
    </source>
</evidence>
<evidence type="ECO:0000256" key="1">
    <source>
        <dbReference type="ARBA" id="ARBA00000085"/>
    </source>
</evidence>
<reference evidence="14 16" key="1">
    <citation type="submission" date="2018-05" db="EMBL/GenBank/DDBJ databases">
        <title>Legionella qingyii sp.nov., whole genome shotgun sequence.</title>
        <authorList>
            <person name="Wu H."/>
            <person name="Zhu Q."/>
            <person name="Hu C."/>
        </authorList>
    </citation>
    <scope>NUCLEOTIDE SEQUENCE [LARGE SCALE GENOMIC DNA]</scope>
    <source>
        <strain evidence="14 16">HEB18</strain>
    </source>
</reference>
<dbReference type="InterPro" id="IPR003594">
    <property type="entry name" value="HATPase_dom"/>
</dbReference>
<evidence type="ECO:0000256" key="9">
    <source>
        <dbReference type="SAM" id="Coils"/>
    </source>
</evidence>
<dbReference type="SMART" id="SM00304">
    <property type="entry name" value="HAMP"/>
    <property type="match status" value="1"/>
</dbReference>
<dbReference type="Proteomes" id="UP000287374">
    <property type="component" value="Unassembled WGS sequence"/>
</dbReference>
<evidence type="ECO:0000256" key="5">
    <source>
        <dbReference type="ARBA" id="ARBA00022679"/>
    </source>
</evidence>
<dbReference type="PRINTS" id="PR00344">
    <property type="entry name" value="BCTRLSENSOR"/>
</dbReference>
<dbReference type="PROSITE" id="PS50110">
    <property type="entry name" value="RESPONSE_REGULATORY"/>
    <property type="match status" value="2"/>
</dbReference>
<feature type="transmembrane region" description="Helical" evidence="10">
    <location>
        <begin position="363"/>
        <end position="384"/>
    </location>
</feature>
<dbReference type="SMART" id="SM00448">
    <property type="entry name" value="REC"/>
    <property type="match status" value="2"/>
</dbReference>
<dbReference type="FunFam" id="3.30.565.10:FF:000010">
    <property type="entry name" value="Sensor histidine kinase RcsC"/>
    <property type="match status" value="1"/>
</dbReference>
<dbReference type="InterPro" id="IPR001789">
    <property type="entry name" value="Sig_transdc_resp-reg_receiver"/>
</dbReference>
<comment type="catalytic activity">
    <reaction evidence="1">
        <text>ATP + protein L-histidine = ADP + protein N-phospho-L-histidine.</text>
        <dbReference type="EC" id="2.7.13.3"/>
    </reaction>
</comment>
<dbReference type="GO" id="GO:0005886">
    <property type="term" value="C:plasma membrane"/>
    <property type="evidence" value="ECO:0007669"/>
    <property type="project" value="TreeGrafter"/>
</dbReference>
<feature type="modified residue" description="4-aspartylphosphate" evidence="8">
    <location>
        <position position="782"/>
    </location>
</feature>
<keyword evidence="6" id="KW-0418">Kinase</keyword>
<evidence type="ECO:0000256" key="7">
    <source>
        <dbReference type="ARBA" id="ARBA00023012"/>
    </source>
</evidence>
<evidence type="ECO:0000256" key="3">
    <source>
        <dbReference type="ARBA" id="ARBA00012438"/>
    </source>
</evidence>
<dbReference type="GO" id="GO:0000155">
    <property type="term" value="F:phosphorelay sensor kinase activity"/>
    <property type="evidence" value="ECO:0007669"/>
    <property type="project" value="InterPro"/>
</dbReference>
<dbReference type="InterPro" id="IPR004358">
    <property type="entry name" value="Sig_transdc_His_kin-like_C"/>
</dbReference>
<feature type="domain" description="Histidine kinase" evidence="11">
    <location>
        <begin position="486"/>
        <end position="708"/>
    </location>
</feature>
<evidence type="ECO:0000256" key="10">
    <source>
        <dbReference type="SAM" id="Phobius"/>
    </source>
</evidence>
<sequence length="977" mass="110541">MEGSLMYRKLKLSLVNVFLLFFILTIIFTLILSSAALYFNHQLIQNQNLLLTVFSIENARFKMSNARALFLVRQQSILTAREEDELSKLESRVPIESRFIEGQEKLASVTSEVPPVSQALQKLKVTYQDFLKIDDRLLRLTQAFLKTKKELADQKQLIDKEVKTIHNQSENISGVLTYQYKKNIRQLRGYLHEGKLTQSDQLKTTLDDLIFNNISDAFRVDEKINTELAFLMGLIEQLAEEENSDELNNLEKNQLLPLIPLTHSKLQQLNNLLQDNPQLHQSALDLSRQFDLVANQLTKGSGSIISLRKELNNLKLQLQKNHIEVQNNLVSLSKQFDNLDAITRKLKGQSLLTFQQLISTNRMIMISLPIGILSLTIIVAYIFLHAISKSLNALTMAMQRITKNKVSLKHRLEMTPYNDLNEVVTSFNTMSQSLHYTQEHLHELVESRTMELKNVNQNLEKLVVQLNEAKKDSEVANKAKSEFIANTSHELRTPLNAIIGYCELLEEEMEDAGHESYLDDLKKIESSAKHLLSLINDILDLSKMEAGKMDIFLEDVNVPNMIKDLEAIIVPLVNKNMNSFKYEIDPQVSIMHTDLVKVRQCLLNLISNAAKFTKEGTIILSVKPIMSNDKSYIQFAVSDTGIGLTREQLGTLFKAFSQAESSTTRRFGGTGLGLYLTKSFSKILGGDVTIESEYGKGSTFTIMLPMISTVGVEKISPEKLPQLNAKEKAAVKTVLVVDDDPEIHKIMEKSLNESGIRVLHAFHGEECLSLARKYQPDLITLDVIMPMMDGWATLSALKADANLVNIPVILVSMLLEKDLGFALGAVDYLNKPIEPRALMDKIEHILPKDALKSVLIVDDEADSRQIMGRAIKKSKWNVLEAKNGRDALAVLAEQTPSLILLDLLMPEMDGFDVIRELQKHEKWAQIPVIIVTAKELTQEERDFLMNSSKVVLQKNSYNRQQLIATITDQIGQIIKNR</sequence>
<feature type="coiled-coil region" evidence="9">
    <location>
        <begin position="449"/>
        <end position="479"/>
    </location>
</feature>
<evidence type="ECO:0000313" key="15">
    <source>
        <dbReference type="EMBL" id="RUR26353.1"/>
    </source>
</evidence>
<keyword evidence="17" id="KW-1185">Reference proteome</keyword>
<keyword evidence="10" id="KW-0812">Transmembrane</keyword>
<evidence type="ECO:0000259" key="13">
    <source>
        <dbReference type="PROSITE" id="PS50885"/>
    </source>
</evidence>
<dbReference type="SUPFAM" id="SSF47384">
    <property type="entry name" value="Homodimeric domain of signal transducing histidine kinase"/>
    <property type="match status" value="1"/>
</dbReference>